<reference evidence="10" key="1">
    <citation type="journal article" date="2019" name="Int. J. Syst. Evol. Microbiol.">
        <title>The Global Catalogue of Microorganisms (GCM) 10K type strain sequencing project: providing services to taxonomists for standard genome sequencing and annotation.</title>
        <authorList>
            <consortium name="The Broad Institute Genomics Platform"/>
            <consortium name="The Broad Institute Genome Sequencing Center for Infectious Disease"/>
            <person name="Wu L."/>
            <person name="Ma J."/>
        </authorList>
    </citation>
    <scope>NUCLEOTIDE SEQUENCE [LARGE SCALE GENOMIC DNA]</scope>
    <source>
        <strain evidence="10">KCTC 52298</strain>
    </source>
</reference>
<keyword evidence="10" id="KW-1185">Reference proteome</keyword>
<evidence type="ECO:0000256" key="3">
    <source>
        <dbReference type="ARBA" id="ARBA00022729"/>
    </source>
</evidence>
<comment type="similarity">
    <text evidence="2">Belongs to the SusD family.</text>
</comment>
<comment type="subcellular location">
    <subcellularLocation>
        <location evidence="1">Cell outer membrane</location>
    </subcellularLocation>
</comment>
<dbReference type="SUPFAM" id="SSF48452">
    <property type="entry name" value="TPR-like"/>
    <property type="match status" value="1"/>
</dbReference>
<gene>
    <name evidence="9" type="ORF">ACFSQW_22035</name>
</gene>
<dbReference type="InterPro" id="IPR011990">
    <property type="entry name" value="TPR-like_helical_dom_sf"/>
</dbReference>
<dbReference type="PROSITE" id="PS50005">
    <property type="entry name" value="TPR"/>
    <property type="match status" value="1"/>
</dbReference>
<evidence type="ECO:0000256" key="2">
    <source>
        <dbReference type="ARBA" id="ARBA00006275"/>
    </source>
</evidence>
<dbReference type="EMBL" id="JBHULD010000025">
    <property type="protein sequence ID" value="MFD2557086.1"/>
    <property type="molecule type" value="Genomic_DNA"/>
</dbReference>
<evidence type="ECO:0000256" key="1">
    <source>
        <dbReference type="ARBA" id="ARBA00004442"/>
    </source>
</evidence>
<evidence type="ECO:0000259" key="8">
    <source>
        <dbReference type="Pfam" id="PF14322"/>
    </source>
</evidence>
<protein>
    <submittedName>
        <fullName evidence="9">RagB/SusD family nutrient uptake outer membrane protein</fullName>
    </submittedName>
</protein>
<feature type="domain" description="SusD-like N-terminal" evidence="8">
    <location>
        <begin position="22"/>
        <end position="224"/>
    </location>
</feature>
<accession>A0ABW5L8Q3</accession>
<evidence type="ECO:0000313" key="9">
    <source>
        <dbReference type="EMBL" id="MFD2557086.1"/>
    </source>
</evidence>
<evidence type="ECO:0000256" key="4">
    <source>
        <dbReference type="ARBA" id="ARBA00023136"/>
    </source>
</evidence>
<organism evidence="9 10">
    <name type="scientific">Sphingobacterium tabacisoli</name>
    <dbReference type="NCBI Taxonomy" id="2044855"/>
    <lineage>
        <taxon>Bacteria</taxon>
        <taxon>Pseudomonadati</taxon>
        <taxon>Bacteroidota</taxon>
        <taxon>Sphingobacteriia</taxon>
        <taxon>Sphingobacteriales</taxon>
        <taxon>Sphingobacteriaceae</taxon>
        <taxon>Sphingobacterium</taxon>
    </lineage>
</organism>
<keyword evidence="5" id="KW-0998">Cell outer membrane</keyword>
<dbReference type="InterPro" id="IPR012944">
    <property type="entry name" value="SusD_RagB_dom"/>
</dbReference>
<dbReference type="RefSeq" id="WP_210354529.1">
    <property type="nucleotide sequence ID" value="NZ_JAEQMU010000002.1"/>
</dbReference>
<dbReference type="Gene3D" id="1.25.40.390">
    <property type="match status" value="1"/>
</dbReference>
<dbReference type="PROSITE" id="PS51257">
    <property type="entry name" value="PROKAR_LIPOPROTEIN"/>
    <property type="match status" value="1"/>
</dbReference>
<dbReference type="InterPro" id="IPR033985">
    <property type="entry name" value="SusD-like_N"/>
</dbReference>
<sequence length="453" mass="51687">MQKILCYCQVIVALMMMSCERFLDEKMVKSLTVPTTTQDLEALLKATGKINISVMPSLLEIGADDYRVNESGFNNLTEFERRTYTWAVDMDYQLVNMANEWSKSYEIVLIANTVLEYLPKVEGTEIDKKRLRGEALFIRSWCFYNLAQVYCSVYMPNSDNAGLGIPLRVHSDLNVGSSRATVAETYAMIVSDLLEATTLLSTNRTHVTRPDRTASLALLARAYLAMSDYDNALRFSREALQAKDDLMDYNSIKVNDRIPFERFNKEVLYHSTTAFMQVLNPTISYVDPELIGLYKDGDLRKSAFFTLAKEGYFTFKGSYDGTISGSHFVGLTTAELYLILAETLVRGNKVKEGVDVLNNLLKKRCDKNSFIPLSIHDKDEALKEILDERRKELVFRGVRWTDIRRLNLDGRFARTLTRTVAGETFILPPNDPRFVYLIPQDVIHFSGMAQNKR</sequence>
<evidence type="ECO:0000313" key="10">
    <source>
        <dbReference type="Proteomes" id="UP001597440"/>
    </source>
</evidence>
<name>A0ABW5L8Q3_9SPHI</name>
<comment type="caution">
    <text evidence="9">The sequence shown here is derived from an EMBL/GenBank/DDBJ whole genome shotgun (WGS) entry which is preliminary data.</text>
</comment>
<dbReference type="Pfam" id="PF14322">
    <property type="entry name" value="SusD-like_3"/>
    <property type="match status" value="1"/>
</dbReference>
<evidence type="ECO:0000256" key="6">
    <source>
        <dbReference type="PROSITE-ProRule" id="PRU00339"/>
    </source>
</evidence>
<keyword evidence="3" id="KW-0732">Signal</keyword>
<evidence type="ECO:0000259" key="7">
    <source>
        <dbReference type="Pfam" id="PF07980"/>
    </source>
</evidence>
<feature type="domain" description="RagB/SusD" evidence="7">
    <location>
        <begin position="319"/>
        <end position="405"/>
    </location>
</feature>
<keyword evidence="4" id="KW-0472">Membrane</keyword>
<feature type="repeat" description="TPR" evidence="6">
    <location>
        <begin position="213"/>
        <end position="246"/>
    </location>
</feature>
<dbReference type="Pfam" id="PF07980">
    <property type="entry name" value="SusD_RagB"/>
    <property type="match status" value="1"/>
</dbReference>
<proteinExistence type="inferred from homology"/>
<evidence type="ECO:0000256" key="5">
    <source>
        <dbReference type="ARBA" id="ARBA00023237"/>
    </source>
</evidence>
<dbReference type="InterPro" id="IPR019734">
    <property type="entry name" value="TPR_rpt"/>
</dbReference>
<keyword evidence="6" id="KW-0802">TPR repeat</keyword>
<dbReference type="Proteomes" id="UP001597440">
    <property type="component" value="Unassembled WGS sequence"/>
</dbReference>